<dbReference type="AlphaFoldDB" id="A0A4Y2WN10"/>
<proteinExistence type="predicted"/>
<evidence type="ECO:0000313" key="2">
    <source>
        <dbReference type="Proteomes" id="UP000499080"/>
    </source>
</evidence>
<gene>
    <name evidence="1" type="ORF">AVEN_189460_1</name>
</gene>
<dbReference type="Proteomes" id="UP000499080">
    <property type="component" value="Unassembled WGS sequence"/>
</dbReference>
<evidence type="ECO:0000313" key="1">
    <source>
        <dbReference type="EMBL" id="GBO38096.1"/>
    </source>
</evidence>
<comment type="caution">
    <text evidence="1">The sequence shown here is derived from an EMBL/GenBank/DDBJ whole genome shotgun (WGS) entry which is preliminary data.</text>
</comment>
<sequence length="139" mass="15709">MSGSRQCRSHRKATRGIDVPGHDFGVCHGIKSITAFMFRTGNIKRFIGLNYRDETAETRRESASGNSRRCGRLMEATSYARITLKDVSRNSLAAKCYRRHQGLKTLSTTRLMDARLGNPALAYSMKYEAAENHFPKHPE</sequence>
<accession>A0A4Y2WN10</accession>
<name>A0A4Y2WN10_ARAVE</name>
<keyword evidence="2" id="KW-1185">Reference proteome</keyword>
<dbReference type="EMBL" id="BGPR01062716">
    <property type="protein sequence ID" value="GBO38096.1"/>
    <property type="molecule type" value="Genomic_DNA"/>
</dbReference>
<organism evidence="1 2">
    <name type="scientific">Araneus ventricosus</name>
    <name type="common">Orbweaver spider</name>
    <name type="synonym">Epeira ventricosa</name>
    <dbReference type="NCBI Taxonomy" id="182803"/>
    <lineage>
        <taxon>Eukaryota</taxon>
        <taxon>Metazoa</taxon>
        <taxon>Ecdysozoa</taxon>
        <taxon>Arthropoda</taxon>
        <taxon>Chelicerata</taxon>
        <taxon>Arachnida</taxon>
        <taxon>Araneae</taxon>
        <taxon>Araneomorphae</taxon>
        <taxon>Entelegynae</taxon>
        <taxon>Araneoidea</taxon>
        <taxon>Araneidae</taxon>
        <taxon>Araneus</taxon>
    </lineage>
</organism>
<protein>
    <submittedName>
        <fullName evidence="1">Uncharacterized protein</fullName>
    </submittedName>
</protein>
<reference evidence="1 2" key="1">
    <citation type="journal article" date="2019" name="Sci. Rep.">
        <title>Orb-weaving spider Araneus ventricosus genome elucidates the spidroin gene catalogue.</title>
        <authorList>
            <person name="Kono N."/>
            <person name="Nakamura H."/>
            <person name="Ohtoshi R."/>
            <person name="Moran D.A.P."/>
            <person name="Shinohara A."/>
            <person name="Yoshida Y."/>
            <person name="Fujiwara M."/>
            <person name="Mori M."/>
            <person name="Tomita M."/>
            <person name="Arakawa K."/>
        </authorList>
    </citation>
    <scope>NUCLEOTIDE SEQUENCE [LARGE SCALE GENOMIC DNA]</scope>
</reference>